<accession>A0A1G2HSS0</accession>
<gene>
    <name evidence="4" type="ORF">A2822_03610</name>
</gene>
<dbReference type="PANTHER" id="PTHR43800">
    <property type="entry name" value="PEPTIDYL-LYSINE N-ACETYLTRANSFERASE YJAB"/>
    <property type="match status" value="1"/>
</dbReference>
<evidence type="ECO:0000259" key="3">
    <source>
        <dbReference type="PROSITE" id="PS51186"/>
    </source>
</evidence>
<proteinExistence type="predicted"/>
<sequence length="145" mass="16530">MISQIRKANTGDTKSIASLIESLRLDMAGFVWNEVKFIEKQIQNGEYFLAESAGSIVGIISLRQRKNTIHIETLAVAPEHRLQKIGTQLVDFAKSFTKERGLRDLCACSFFEYKIGNFYTRQGFLLRPDPGQYDGHQYHIFVAKV</sequence>
<dbReference type="EMBL" id="MHOP01000020">
    <property type="protein sequence ID" value="OGZ65592.1"/>
    <property type="molecule type" value="Genomic_DNA"/>
</dbReference>
<dbReference type="InterPro" id="IPR000182">
    <property type="entry name" value="GNAT_dom"/>
</dbReference>
<name>A0A1G2HSS0_9BACT</name>
<dbReference type="SUPFAM" id="SSF55729">
    <property type="entry name" value="Acyl-CoA N-acyltransferases (Nat)"/>
    <property type="match status" value="1"/>
</dbReference>
<organism evidence="4 5">
    <name type="scientific">Candidatus Staskawiczbacteria bacterium RIFCSPHIGHO2_01_FULL_41_41</name>
    <dbReference type="NCBI Taxonomy" id="1802203"/>
    <lineage>
        <taxon>Bacteria</taxon>
        <taxon>Candidatus Staskawicziibacteriota</taxon>
    </lineage>
</organism>
<dbReference type="PANTHER" id="PTHR43800:SF1">
    <property type="entry name" value="PEPTIDYL-LYSINE N-ACETYLTRANSFERASE YJAB"/>
    <property type="match status" value="1"/>
</dbReference>
<dbReference type="Gene3D" id="3.40.630.30">
    <property type="match status" value="1"/>
</dbReference>
<dbReference type="GO" id="GO:0016747">
    <property type="term" value="F:acyltransferase activity, transferring groups other than amino-acyl groups"/>
    <property type="evidence" value="ECO:0007669"/>
    <property type="project" value="InterPro"/>
</dbReference>
<dbReference type="Pfam" id="PF00583">
    <property type="entry name" value="Acetyltransf_1"/>
    <property type="match status" value="1"/>
</dbReference>
<dbReference type="PROSITE" id="PS51186">
    <property type="entry name" value="GNAT"/>
    <property type="match status" value="1"/>
</dbReference>
<dbReference type="InterPro" id="IPR016181">
    <property type="entry name" value="Acyl_CoA_acyltransferase"/>
</dbReference>
<evidence type="ECO:0000256" key="2">
    <source>
        <dbReference type="ARBA" id="ARBA00023315"/>
    </source>
</evidence>
<keyword evidence="1" id="KW-0808">Transferase</keyword>
<dbReference type="CDD" id="cd04301">
    <property type="entry name" value="NAT_SF"/>
    <property type="match status" value="1"/>
</dbReference>
<reference evidence="4 5" key="1">
    <citation type="journal article" date="2016" name="Nat. Commun.">
        <title>Thousands of microbial genomes shed light on interconnected biogeochemical processes in an aquifer system.</title>
        <authorList>
            <person name="Anantharaman K."/>
            <person name="Brown C.T."/>
            <person name="Hug L.A."/>
            <person name="Sharon I."/>
            <person name="Castelle C.J."/>
            <person name="Probst A.J."/>
            <person name="Thomas B.C."/>
            <person name="Singh A."/>
            <person name="Wilkins M.J."/>
            <person name="Karaoz U."/>
            <person name="Brodie E.L."/>
            <person name="Williams K.H."/>
            <person name="Hubbard S.S."/>
            <person name="Banfield J.F."/>
        </authorList>
    </citation>
    <scope>NUCLEOTIDE SEQUENCE [LARGE SCALE GENOMIC DNA]</scope>
</reference>
<evidence type="ECO:0000256" key="1">
    <source>
        <dbReference type="ARBA" id="ARBA00022679"/>
    </source>
</evidence>
<keyword evidence="2" id="KW-0012">Acyltransferase</keyword>
<dbReference type="Proteomes" id="UP000178774">
    <property type="component" value="Unassembled WGS sequence"/>
</dbReference>
<dbReference type="AlphaFoldDB" id="A0A1G2HSS0"/>
<feature type="domain" description="N-acetyltransferase" evidence="3">
    <location>
        <begin position="3"/>
        <end position="145"/>
    </location>
</feature>
<comment type="caution">
    <text evidence="4">The sequence shown here is derived from an EMBL/GenBank/DDBJ whole genome shotgun (WGS) entry which is preliminary data.</text>
</comment>
<protein>
    <recommendedName>
        <fullName evidence="3">N-acetyltransferase domain-containing protein</fullName>
    </recommendedName>
</protein>
<evidence type="ECO:0000313" key="5">
    <source>
        <dbReference type="Proteomes" id="UP000178774"/>
    </source>
</evidence>
<evidence type="ECO:0000313" key="4">
    <source>
        <dbReference type="EMBL" id="OGZ65592.1"/>
    </source>
</evidence>